<organism evidence="2 3">
    <name type="scientific">Nocardia aurantia</name>
    <dbReference type="NCBI Taxonomy" id="2585199"/>
    <lineage>
        <taxon>Bacteria</taxon>
        <taxon>Bacillati</taxon>
        <taxon>Actinomycetota</taxon>
        <taxon>Actinomycetes</taxon>
        <taxon>Mycobacteriales</taxon>
        <taxon>Nocardiaceae</taxon>
        <taxon>Nocardia</taxon>
    </lineage>
</organism>
<keyword evidence="3" id="KW-1185">Reference proteome</keyword>
<gene>
    <name evidence="2" type="primary">codAch2</name>
    <name evidence="2" type="ORF">NRB56_10620</name>
</gene>
<protein>
    <submittedName>
        <fullName evidence="2">Pterin deaminase</fullName>
        <ecNumber evidence="2">3.5.4.11</ecNumber>
    </submittedName>
</protein>
<dbReference type="InterPro" id="IPR032466">
    <property type="entry name" value="Metal_Hydrolase"/>
</dbReference>
<dbReference type="RefSeq" id="WP_194290729.1">
    <property type="nucleotide sequence ID" value="NZ_WEGI01000002.1"/>
</dbReference>
<dbReference type="Proteomes" id="UP000431401">
    <property type="component" value="Unassembled WGS sequence"/>
</dbReference>
<proteinExistence type="predicted"/>
<dbReference type="PANTHER" id="PTHR32027:SF9">
    <property type="entry name" value="BLL3847 PROTEIN"/>
    <property type="match status" value="1"/>
</dbReference>
<name>A0A7K0DI71_9NOCA</name>
<dbReference type="GO" id="GO:0050228">
    <property type="term" value="F:pterin deaminase activity"/>
    <property type="evidence" value="ECO:0007669"/>
    <property type="project" value="UniProtKB-EC"/>
</dbReference>
<evidence type="ECO:0000259" key="1">
    <source>
        <dbReference type="Pfam" id="PF07969"/>
    </source>
</evidence>
<dbReference type="PANTHER" id="PTHR32027">
    <property type="entry name" value="CYTOSINE DEAMINASE"/>
    <property type="match status" value="1"/>
</dbReference>
<reference evidence="2 3" key="1">
    <citation type="submission" date="2019-10" db="EMBL/GenBank/DDBJ databases">
        <title>Nocardia macrotermitis sp. nov. and Nocardia aurantia sp. nov., isolated from the gut of fungus growing-termite Macrotermes natalensis.</title>
        <authorList>
            <person name="Benndorf R."/>
            <person name="Schwitalla J."/>
            <person name="Martin K."/>
            <person name="De Beer W."/>
            <person name="Kaster A.-K."/>
            <person name="Vollmers J."/>
            <person name="Poulsen M."/>
            <person name="Beemelmanns C."/>
        </authorList>
    </citation>
    <scope>NUCLEOTIDE SEQUENCE [LARGE SCALE GENOMIC DNA]</scope>
    <source>
        <strain evidence="2 3">RB56</strain>
    </source>
</reference>
<dbReference type="EC" id="3.5.4.11" evidence="2"/>
<comment type="caution">
    <text evidence="2">The sequence shown here is derived from an EMBL/GenBank/DDBJ whole genome shotgun (WGS) entry which is preliminary data.</text>
</comment>
<sequence>MEQPLPHRVSRLCGAMLPDGSVVDVSLRDPGVVAAVEPHRAERPVDSAAGEVDLRGYVLLTAPAEPHAHLDKALSWDTLAPPLGDLGAAISSWRAGCAVFTEQSFHERALAAALALLRNGTTAVRTHVDLLDGPDPLRGLRAVVGVRERLRELMDVQIVALTPNTAPAALVHDALDAGADLVGGAPHVAPDPIAETDRLLDIAERRGVGVDLHVDEFLDGDHFMLGHFADRVADWPAERIRTAGHCCRLSTLPAEELEPLLKTVAHSGIGVVSLPVTNLYLQGRAHPVSTPRGLTALSALLAAGIPLAAGADNVRDPFNPIGRSDALETAALLIAAGHLDPATAAHLVTDGARAVLGLPAAGPRPGAAAELLAVRGTGLLGVIADAPADRVVVHRGAIVSVSETTYRTAELAATEVSVP</sequence>
<dbReference type="InterPro" id="IPR013108">
    <property type="entry name" value="Amidohydro_3"/>
</dbReference>
<dbReference type="AlphaFoldDB" id="A0A7K0DI71"/>
<feature type="domain" description="Amidohydrolase 3" evidence="1">
    <location>
        <begin position="112"/>
        <end position="375"/>
    </location>
</feature>
<dbReference type="SUPFAM" id="SSF51556">
    <property type="entry name" value="Metallo-dependent hydrolases"/>
    <property type="match status" value="1"/>
</dbReference>
<evidence type="ECO:0000313" key="2">
    <source>
        <dbReference type="EMBL" id="MQY25505.1"/>
    </source>
</evidence>
<dbReference type="Gene3D" id="3.20.20.140">
    <property type="entry name" value="Metal-dependent hydrolases"/>
    <property type="match status" value="1"/>
</dbReference>
<accession>A0A7K0DI71</accession>
<dbReference type="Pfam" id="PF07969">
    <property type="entry name" value="Amidohydro_3"/>
    <property type="match status" value="1"/>
</dbReference>
<dbReference type="InterPro" id="IPR011059">
    <property type="entry name" value="Metal-dep_hydrolase_composite"/>
</dbReference>
<dbReference type="Gene3D" id="2.30.40.10">
    <property type="entry name" value="Urease, subunit C, domain 1"/>
    <property type="match status" value="1"/>
</dbReference>
<evidence type="ECO:0000313" key="3">
    <source>
        <dbReference type="Proteomes" id="UP000431401"/>
    </source>
</evidence>
<dbReference type="InterPro" id="IPR052349">
    <property type="entry name" value="Metallo-hydrolase_Enzymes"/>
</dbReference>
<keyword evidence="2" id="KW-0378">Hydrolase</keyword>
<dbReference type="EMBL" id="WEGI01000002">
    <property type="protein sequence ID" value="MQY25505.1"/>
    <property type="molecule type" value="Genomic_DNA"/>
</dbReference>